<evidence type="ECO:0000256" key="8">
    <source>
        <dbReference type="ARBA" id="ARBA00023170"/>
    </source>
</evidence>
<gene>
    <name evidence="11" type="primary">OR43a.2</name>
</gene>
<evidence type="ECO:0000256" key="9">
    <source>
        <dbReference type="ARBA" id="ARBA00023224"/>
    </source>
</evidence>
<comment type="caution">
    <text evidence="10">Lacks conserved residue(s) required for the propagation of feature annotation.</text>
</comment>
<keyword evidence="2" id="KW-1003">Cell membrane</keyword>
<keyword evidence="6 10" id="KW-1133">Transmembrane helix</keyword>
<organism evidence="11">
    <name type="scientific">Calliphora stygia</name>
    <name type="common">Common brown blowfly</name>
    <dbReference type="NCBI Taxonomy" id="145453"/>
    <lineage>
        <taxon>Eukaryota</taxon>
        <taxon>Metazoa</taxon>
        <taxon>Ecdysozoa</taxon>
        <taxon>Arthropoda</taxon>
        <taxon>Hexapoda</taxon>
        <taxon>Insecta</taxon>
        <taxon>Pterygota</taxon>
        <taxon>Neoptera</taxon>
        <taxon>Endopterygota</taxon>
        <taxon>Diptera</taxon>
        <taxon>Brachycera</taxon>
        <taxon>Muscomorpha</taxon>
        <taxon>Oestroidea</taxon>
        <taxon>Calliphoridae</taxon>
        <taxon>Calliphorinae</taxon>
        <taxon>Calliphora</taxon>
    </lineage>
</organism>
<dbReference type="InterPro" id="IPR004117">
    <property type="entry name" value="7tm6_olfct_rcpt"/>
</dbReference>
<name>A0A068FBH4_CALSG</name>
<comment type="subcellular location">
    <subcellularLocation>
        <location evidence="1 10">Cell membrane</location>
        <topology evidence="1 10">Multi-pass membrane protein</topology>
    </subcellularLocation>
</comment>
<evidence type="ECO:0000313" key="11">
    <source>
        <dbReference type="EMBL" id="AID61211.1"/>
    </source>
</evidence>
<dbReference type="Pfam" id="PF02949">
    <property type="entry name" value="7tm_6"/>
    <property type="match status" value="1"/>
</dbReference>
<dbReference type="GO" id="GO:0005886">
    <property type="term" value="C:plasma membrane"/>
    <property type="evidence" value="ECO:0007669"/>
    <property type="project" value="UniProtKB-SubCell"/>
</dbReference>
<dbReference type="GO" id="GO:0004984">
    <property type="term" value="F:olfactory receptor activity"/>
    <property type="evidence" value="ECO:0007669"/>
    <property type="project" value="InterPro"/>
</dbReference>
<dbReference type="PANTHER" id="PTHR21137:SF3">
    <property type="entry name" value="ODORANT RECEPTOR 30A-RELATED"/>
    <property type="match status" value="1"/>
</dbReference>
<dbReference type="PANTHER" id="PTHR21137">
    <property type="entry name" value="ODORANT RECEPTOR"/>
    <property type="match status" value="1"/>
</dbReference>
<keyword evidence="4 10" id="KW-0812">Transmembrane</keyword>
<evidence type="ECO:0000256" key="7">
    <source>
        <dbReference type="ARBA" id="ARBA00023136"/>
    </source>
</evidence>
<evidence type="ECO:0000256" key="4">
    <source>
        <dbReference type="ARBA" id="ARBA00022692"/>
    </source>
</evidence>
<keyword evidence="8 10" id="KW-0675">Receptor</keyword>
<dbReference type="GO" id="GO:0005549">
    <property type="term" value="F:odorant binding"/>
    <property type="evidence" value="ECO:0007669"/>
    <property type="project" value="InterPro"/>
</dbReference>
<feature type="transmembrane region" description="Helical" evidence="10">
    <location>
        <begin position="57"/>
        <end position="78"/>
    </location>
</feature>
<evidence type="ECO:0000256" key="1">
    <source>
        <dbReference type="ARBA" id="ARBA00004651"/>
    </source>
</evidence>
<feature type="transmembrane region" description="Helical" evidence="10">
    <location>
        <begin position="275"/>
        <end position="294"/>
    </location>
</feature>
<sequence length="372" mass="43016">MYYDLALFHCNVKIWKYIGFIEFKNKYRTTPIIAIVFLTIFCQITNFLFIWHDLSALVMNSFMTAILANSLVRILIVMKNQNAFIEFMRGIESWYKEAEITNDIVAWSILKEVPKRTVAISKFSLIFGGSGGVLTAFVPMLMGQRTHPYSVYIFGVDALKSPLYEIIYFIQMFIIIPFIITAYIPFTNLFISWLIFGINILKILRKKFEQMPVVNDREQLKCLKALIKYHKRIIRFGQTLEGLVSFVCLVEFVLFTLMLCVLLVCILLVDTTMLRVTTVIYILCILYALFLSYWHANEFSSESVLIADAVYSIDWINSSVEVRKCVLILLVRCQTSLKISAGGMYPMTLEAFQALLNAAYTYFNMLRGFMAK</sequence>
<keyword evidence="5 10" id="KW-0552">Olfaction</keyword>
<proteinExistence type="evidence at transcript level"/>
<comment type="similarity">
    <text evidence="10">Belongs to the insect chemoreceptor superfamily. Heteromeric odorant receptor channel (TC 1.A.69) family.</text>
</comment>
<feature type="transmembrane region" description="Helical" evidence="10">
    <location>
        <begin position="168"/>
        <end position="201"/>
    </location>
</feature>
<keyword evidence="9 10" id="KW-0807">Transducer</keyword>
<dbReference type="GO" id="GO:0007165">
    <property type="term" value="P:signal transduction"/>
    <property type="evidence" value="ECO:0007669"/>
    <property type="project" value="UniProtKB-KW"/>
</dbReference>
<keyword evidence="3 10" id="KW-0716">Sensory transduction</keyword>
<evidence type="ECO:0000256" key="2">
    <source>
        <dbReference type="ARBA" id="ARBA00022475"/>
    </source>
</evidence>
<protein>
    <recommendedName>
        <fullName evidence="10">Odorant receptor</fullName>
    </recommendedName>
</protein>
<evidence type="ECO:0000256" key="6">
    <source>
        <dbReference type="ARBA" id="ARBA00022989"/>
    </source>
</evidence>
<evidence type="ECO:0000256" key="3">
    <source>
        <dbReference type="ARBA" id="ARBA00022606"/>
    </source>
</evidence>
<reference evidence="11" key="1">
    <citation type="journal article" date="2015" name="BMC Genomics">
        <title>Chemosensory genes identified in the antennal transcriptome of the blowfly Calliphora stygia.</title>
        <authorList>
            <person name="Leitch O.J."/>
            <person name="Papanicolaou A."/>
            <person name="Lennard C."/>
            <person name="Kirkbride K.P."/>
            <person name="Anderson A."/>
        </authorList>
    </citation>
    <scope>NUCLEOTIDE SEQUENCE</scope>
</reference>
<keyword evidence="7 10" id="KW-0472">Membrane</keyword>
<accession>A0A068FBH4</accession>
<dbReference type="AlphaFoldDB" id="A0A068FBH4"/>
<feature type="transmembrane region" description="Helical" evidence="10">
    <location>
        <begin position="242"/>
        <end position="269"/>
    </location>
</feature>
<evidence type="ECO:0000256" key="5">
    <source>
        <dbReference type="ARBA" id="ARBA00022725"/>
    </source>
</evidence>
<dbReference type="EMBL" id="KJ702057">
    <property type="protein sequence ID" value="AID61211.1"/>
    <property type="molecule type" value="mRNA"/>
</dbReference>
<evidence type="ECO:0000256" key="10">
    <source>
        <dbReference type="RuleBase" id="RU351113"/>
    </source>
</evidence>
<feature type="transmembrane region" description="Helical" evidence="10">
    <location>
        <begin position="32"/>
        <end position="51"/>
    </location>
</feature>
<feature type="transmembrane region" description="Helical" evidence="10">
    <location>
        <begin position="123"/>
        <end position="142"/>
    </location>
</feature>